<reference evidence="1 2" key="1">
    <citation type="submission" date="2019-10" db="EMBL/GenBank/DDBJ databases">
        <title>Whole genome shotgun sequence of Streptomyces angustmyceticus NBRC 3934.</title>
        <authorList>
            <person name="Hosoyama A."/>
            <person name="Ichikawa N."/>
            <person name="Kimura A."/>
            <person name="Kitahashi Y."/>
            <person name="Komaki H."/>
            <person name="Uohara A."/>
        </authorList>
    </citation>
    <scope>NUCLEOTIDE SEQUENCE [LARGE SCALE GENOMIC DNA]</scope>
    <source>
        <strain evidence="1 2">NBRC 3934</strain>
    </source>
</reference>
<dbReference type="EMBL" id="BLAG01000005">
    <property type="protein sequence ID" value="GES28722.1"/>
    <property type="molecule type" value="Genomic_DNA"/>
</dbReference>
<sequence length="205" mass="21316">MAVFVVGLFGEGARGAKCGESLIVTVQPVQRATGTIPRGGLTIFVVGLFGECTRGAKCGESFVVTMQFIQGAPKVVPGAWFIMKIAEGTAGIQNQCSDCQNVLRPVAPFQVVTDSETKAGGAFGGGFSVSGGNEIGALCVQLRQRLIPARKCRGSTLPGRCDMSVRVFGQSNVIVSQTLVCLLVFTARGAVVLTVGPRFFVGVVA</sequence>
<organism evidence="1 2">
    <name type="scientific">Streptomyces angustmyceticus</name>
    <dbReference type="NCBI Taxonomy" id="285578"/>
    <lineage>
        <taxon>Bacteria</taxon>
        <taxon>Bacillati</taxon>
        <taxon>Actinomycetota</taxon>
        <taxon>Actinomycetes</taxon>
        <taxon>Kitasatosporales</taxon>
        <taxon>Streptomycetaceae</taxon>
        <taxon>Streptomyces</taxon>
    </lineage>
</organism>
<dbReference type="Proteomes" id="UP000325598">
    <property type="component" value="Unassembled WGS sequence"/>
</dbReference>
<comment type="caution">
    <text evidence="1">The sequence shown here is derived from an EMBL/GenBank/DDBJ whole genome shotgun (WGS) entry which is preliminary data.</text>
</comment>
<evidence type="ECO:0000313" key="1">
    <source>
        <dbReference type="EMBL" id="GES28722.1"/>
    </source>
</evidence>
<gene>
    <name evidence="1" type="ORF">San01_12090</name>
</gene>
<accession>A0A5J4L925</accession>
<keyword evidence="2" id="KW-1185">Reference proteome</keyword>
<protein>
    <submittedName>
        <fullName evidence="1">Uncharacterized protein</fullName>
    </submittedName>
</protein>
<dbReference type="AlphaFoldDB" id="A0A5J4L925"/>
<evidence type="ECO:0000313" key="2">
    <source>
        <dbReference type="Proteomes" id="UP000325598"/>
    </source>
</evidence>
<name>A0A5J4L925_9ACTN</name>
<proteinExistence type="predicted"/>